<protein>
    <submittedName>
        <fullName evidence="1">Uncharacterized protein</fullName>
    </submittedName>
</protein>
<reference evidence="1 2" key="1">
    <citation type="submission" date="2024-09" db="EMBL/GenBank/DDBJ databases">
        <title>T2T genomes of carrot and Alternaria dauci and their utility for understanding host-pathogen interaction during carrot leaf blight disease.</title>
        <authorList>
            <person name="Liu W."/>
            <person name="Xu S."/>
            <person name="Ou C."/>
            <person name="Liu X."/>
            <person name="Zhuang F."/>
            <person name="Deng X.W."/>
        </authorList>
    </citation>
    <scope>NUCLEOTIDE SEQUENCE [LARGE SCALE GENOMIC DNA]</scope>
    <source>
        <strain evidence="1 2">A2016</strain>
    </source>
</reference>
<dbReference type="EMBL" id="JBHGVX010000007">
    <property type="protein sequence ID" value="KAL1794057.1"/>
    <property type="molecule type" value="Genomic_DNA"/>
</dbReference>
<evidence type="ECO:0000313" key="1">
    <source>
        <dbReference type="EMBL" id="KAL1794057.1"/>
    </source>
</evidence>
<evidence type="ECO:0000313" key="2">
    <source>
        <dbReference type="Proteomes" id="UP001578633"/>
    </source>
</evidence>
<comment type="caution">
    <text evidence="1">The sequence shown here is derived from an EMBL/GenBank/DDBJ whole genome shotgun (WGS) entry which is preliminary data.</text>
</comment>
<gene>
    <name evidence="1" type="ORF">ACET3X_007478</name>
</gene>
<dbReference type="GeneID" id="96087800"/>
<organism evidence="1 2">
    <name type="scientific">Alternaria dauci</name>
    <dbReference type="NCBI Taxonomy" id="48095"/>
    <lineage>
        <taxon>Eukaryota</taxon>
        <taxon>Fungi</taxon>
        <taxon>Dikarya</taxon>
        <taxon>Ascomycota</taxon>
        <taxon>Pezizomycotina</taxon>
        <taxon>Dothideomycetes</taxon>
        <taxon>Pleosporomycetidae</taxon>
        <taxon>Pleosporales</taxon>
        <taxon>Pleosporineae</taxon>
        <taxon>Pleosporaceae</taxon>
        <taxon>Alternaria</taxon>
        <taxon>Alternaria sect. Porri</taxon>
    </lineage>
</organism>
<sequence length="205" mass="22299">MSVVVPQSSHASGIDDELAALTLQLEELGVYSDAKKGKHPIDQPPDTDVAYSQFQAELQAYEDFLADQKLAQSIGAAVHSDGIVIEDLTSQDVRAHEDRRFALELSNNDPEIEAPPPSVHDHFRGEVHDWMSTVSGNIAAASVVEFSDDETEAGPSMSYVERQADIIKKLSTEFKCYVRVALSSATSVAYVGRSVFAPLQTFIAS</sequence>
<name>A0ABR3UD03_9PLEO</name>
<dbReference type="RefSeq" id="XP_069304641.1">
    <property type="nucleotide sequence ID" value="XM_069453628.1"/>
</dbReference>
<proteinExistence type="predicted"/>
<keyword evidence="2" id="KW-1185">Reference proteome</keyword>
<accession>A0ABR3UD03</accession>
<dbReference type="Proteomes" id="UP001578633">
    <property type="component" value="Chromosome 7"/>
</dbReference>